<dbReference type="PANTHER" id="PTHR15549:SF30">
    <property type="entry name" value="MID2 DOMAIN-CONTAINING PROTEIN"/>
    <property type="match status" value="1"/>
</dbReference>
<evidence type="ECO:0000256" key="3">
    <source>
        <dbReference type="ARBA" id="ARBA00022989"/>
    </source>
</evidence>
<dbReference type="Gene3D" id="2.60.120.260">
    <property type="entry name" value="Galactose-binding domain-like"/>
    <property type="match status" value="1"/>
</dbReference>
<gene>
    <name evidence="7" type="ORF">BDN70DRAFT_871263</name>
</gene>
<comment type="caution">
    <text evidence="7">The sequence shown here is derived from an EMBL/GenBank/DDBJ whole genome shotgun (WGS) entry which is preliminary data.</text>
</comment>
<feature type="compositionally biased region" description="Polar residues" evidence="5">
    <location>
        <begin position="415"/>
        <end position="435"/>
    </location>
</feature>
<keyword evidence="2 6" id="KW-0812">Transmembrane</keyword>
<evidence type="ECO:0000256" key="6">
    <source>
        <dbReference type="SAM" id="Phobius"/>
    </source>
</evidence>
<sequence>MSSRWVAVDDTSSSIKYSGPWTLDSGQNWQGGNFGAPYLNSLHNLKGGQGSFSYTFDGSQGAVFGTNNIKTTDGVQDPSWTCEVDGTTLPLPSSFAYMENNWILCTWSNIGAGKHTLTVTVTSSSQAFLFDKFQYIPSSTADVTNADLLLDQNDAALQYGSGWQNLGTIAKMAPAGGAVVTLPFYGTGIRWFGTAPTEMPHGATTATYTIDGGSATTFDVPGVVNSVTTQYFQLIFEKDSLPLGHHTLQVTSQGTSSLTPLVLANIVIEGGSVQEPAASTPIVTSADPSKVTVTDSGSSTIITTTTTGSGTSQTTTTTASGTNTNARNTSGSVDPSGSTTSTGTTENAATTSGTPSGSVSAIDGGKHSSPIGAIVGGVVGGLLLIIFLILLFFCLRRKRRKEELHRLAVEAQPFNRDQSPRESYSTPAPGSTFSPASGAPLESASGVYGTQQMAQTGTSYAYVSGKNSSYAVNNLRSGAPGFPSPSPVTSFSHNHNPSTSYSPSSDQSEAGGSSAVESAAPLLSPNRSVSSGNSSAAGSSTKYEEHLPYMDSPTSVADARTGAQQKVINHQDSGFRLPRPQMAPEEVIEYPPEYTAS</sequence>
<dbReference type="InterPro" id="IPR051694">
    <property type="entry name" value="Immunoregulatory_rcpt-like"/>
</dbReference>
<keyword evidence="3 6" id="KW-1133">Transmembrane helix</keyword>
<dbReference type="OrthoDB" id="3052647at2759"/>
<dbReference type="Gene3D" id="1.20.5.100">
    <property type="entry name" value="Cytochrome c1, transmembrane anchor, C-terminal"/>
    <property type="match status" value="1"/>
</dbReference>
<feature type="region of interest" description="Disordered" evidence="5">
    <location>
        <begin position="481"/>
        <end position="597"/>
    </location>
</feature>
<feature type="transmembrane region" description="Helical" evidence="6">
    <location>
        <begin position="371"/>
        <end position="395"/>
    </location>
</feature>
<feature type="compositionally biased region" description="Low complexity" evidence="5">
    <location>
        <begin position="293"/>
        <end position="354"/>
    </location>
</feature>
<evidence type="ECO:0000256" key="2">
    <source>
        <dbReference type="ARBA" id="ARBA00022692"/>
    </source>
</evidence>
<organism evidence="7 8">
    <name type="scientific">Pholiota conissans</name>
    <dbReference type="NCBI Taxonomy" id="109636"/>
    <lineage>
        <taxon>Eukaryota</taxon>
        <taxon>Fungi</taxon>
        <taxon>Dikarya</taxon>
        <taxon>Basidiomycota</taxon>
        <taxon>Agaricomycotina</taxon>
        <taxon>Agaricomycetes</taxon>
        <taxon>Agaricomycetidae</taxon>
        <taxon>Agaricales</taxon>
        <taxon>Agaricineae</taxon>
        <taxon>Strophariaceae</taxon>
        <taxon>Pholiota</taxon>
    </lineage>
</organism>
<feature type="region of interest" description="Disordered" evidence="5">
    <location>
        <begin position="415"/>
        <end position="439"/>
    </location>
</feature>
<dbReference type="Proteomes" id="UP000807469">
    <property type="component" value="Unassembled WGS sequence"/>
</dbReference>
<evidence type="ECO:0000256" key="1">
    <source>
        <dbReference type="ARBA" id="ARBA00004167"/>
    </source>
</evidence>
<feature type="region of interest" description="Disordered" evidence="5">
    <location>
        <begin position="293"/>
        <end position="361"/>
    </location>
</feature>
<keyword evidence="4 6" id="KW-0472">Membrane</keyword>
<evidence type="ECO:0000313" key="7">
    <source>
        <dbReference type="EMBL" id="KAF9485593.1"/>
    </source>
</evidence>
<feature type="compositionally biased region" description="Low complexity" evidence="5">
    <location>
        <begin position="492"/>
        <end position="540"/>
    </location>
</feature>
<proteinExistence type="predicted"/>
<dbReference type="GO" id="GO:0071944">
    <property type="term" value="C:cell periphery"/>
    <property type="evidence" value="ECO:0007669"/>
    <property type="project" value="UniProtKB-ARBA"/>
</dbReference>
<feature type="compositionally biased region" description="Polar residues" evidence="5">
    <location>
        <begin position="562"/>
        <end position="572"/>
    </location>
</feature>
<comment type="subcellular location">
    <subcellularLocation>
        <location evidence="1">Membrane</location>
        <topology evidence="1">Single-pass membrane protein</topology>
    </subcellularLocation>
</comment>
<dbReference type="GO" id="GO:0016020">
    <property type="term" value="C:membrane"/>
    <property type="evidence" value="ECO:0007669"/>
    <property type="project" value="UniProtKB-SubCell"/>
</dbReference>
<evidence type="ECO:0000256" key="4">
    <source>
        <dbReference type="ARBA" id="ARBA00023136"/>
    </source>
</evidence>
<name>A0A9P5ZEC9_9AGAR</name>
<protein>
    <submittedName>
        <fullName evidence="7">Uncharacterized protein</fullName>
    </submittedName>
</protein>
<evidence type="ECO:0000313" key="8">
    <source>
        <dbReference type="Proteomes" id="UP000807469"/>
    </source>
</evidence>
<evidence type="ECO:0000256" key="5">
    <source>
        <dbReference type="SAM" id="MobiDB-lite"/>
    </source>
</evidence>
<reference evidence="7" key="1">
    <citation type="submission" date="2020-11" db="EMBL/GenBank/DDBJ databases">
        <authorList>
            <consortium name="DOE Joint Genome Institute"/>
            <person name="Ahrendt S."/>
            <person name="Riley R."/>
            <person name="Andreopoulos W."/>
            <person name="Labutti K."/>
            <person name="Pangilinan J."/>
            <person name="Ruiz-Duenas F.J."/>
            <person name="Barrasa J.M."/>
            <person name="Sanchez-Garcia M."/>
            <person name="Camarero S."/>
            <person name="Miyauchi S."/>
            <person name="Serrano A."/>
            <person name="Linde D."/>
            <person name="Babiker R."/>
            <person name="Drula E."/>
            <person name="Ayuso-Fernandez I."/>
            <person name="Pacheco R."/>
            <person name="Padilla G."/>
            <person name="Ferreira P."/>
            <person name="Barriuso J."/>
            <person name="Kellner H."/>
            <person name="Castanera R."/>
            <person name="Alfaro M."/>
            <person name="Ramirez L."/>
            <person name="Pisabarro A.G."/>
            <person name="Kuo A."/>
            <person name="Tritt A."/>
            <person name="Lipzen A."/>
            <person name="He G."/>
            <person name="Yan M."/>
            <person name="Ng V."/>
            <person name="Cullen D."/>
            <person name="Martin F."/>
            <person name="Rosso M.-N."/>
            <person name="Henrissat B."/>
            <person name="Hibbett D."/>
            <person name="Martinez A.T."/>
            <person name="Grigoriev I.V."/>
        </authorList>
    </citation>
    <scope>NUCLEOTIDE SEQUENCE</scope>
    <source>
        <strain evidence="7">CIRM-BRFM 674</strain>
    </source>
</reference>
<dbReference type="AlphaFoldDB" id="A0A9P5ZEC9"/>
<keyword evidence="8" id="KW-1185">Reference proteome</keyword>
<accession>A0A9P5ZEC9</accession>
<dbReference type="EMBL" id="MU155135">
    <property type="protein sequence ID" value="KAF9485593.1"/>
    <property type="molecule type" value="Genomic_DNA"/>
</dbReference>
<dbReference type="PANTHER" id="PTHR15549">
    <property type="entry name" value="PAIRED IMMUNOGLOBULIN-LIKE TYPE 2 RECEPTOR"/>
    <property type="match status" value="1"/>
</dbReference>